<protein>
    <submittedName>
        <fullName evidence="1">Uncharacterized protein</fullName>
    </submittedName>
</protein>
<dbReference type="SUPFAM" id="SSF53850">
    <property type="entry name" value="Periplasmic binding protein-like II"/>
    <property type="match status" value="1"/>
</dbReference>
<dbReference type="CDD" id="cd07012">
    <property type="entry name" value="PBP2_Bug_TTT"/>
    <property type="match status" value="1"/>
</dbReference>
<comment type="caution">
    <text evidence="1">The sequence shown here is derived from an EMBL/GenBank/DDBJ whole genome shotgun (WGS) entry which is preliminary data.</text>
</comment>
<gene>
    <name evidence="1" type="ORF">LCGC14_0523520</name>
</gene>
<dbReference type="Pfam" id="PF03401">
    <property type="entry name" value="TctC"/>
    <property type="match status" value="1"/>
</dbReference>
<dbReference type="EMBL" id="LAZR01000664">
    <property type="protein sequence ID" value="KKN61272.1"/>
    <property type="molecule type" value="Genomic_DNA"/>
</dbReference>
<accession>A0A0F9SG61</accession>
<evidence type="ECO:0000313" key="1">
    <source>
        <dbReference type="EMBL" id="KKN61272.1"/>
    </source>
</evidence>
<dbReference type="AlphaFoldDB" id="A0A0F9SG61"/>
<dbReference type="PANTHER" id="PTHR42928:SF5">
    <property type="entry name" value="BLR1237 PROTEIN"/>
    <property type="match status" value="1"/>
</dbReference>
<organism evidence="1">
    <name type="scientific">marine sediment metagenome</name>
    <dbReference type="NCBI Taxonomy" id="412755"/>
    <lineage>
        <taxon>unclassified sequences</taxon>
        <taxon>metagenomes</taxon>
        <taxon>ecological metagenomes</taxon>
    </lineage>
</organism>
<dbReference type="InterPro" id="IPR005064">
    <property type="entry name" value="BUG"/>
</dbReference>
<dbReference type="Gene3D" id="3.40.190.150">
    <property type="entry name" value="Bordetella uptake gene, domain 1"/>
    <property type="match status" value="1"/>
</dbReference>
<dbReference type="PANTHER" id="PTHR42928">
    <property type="entry name" value="TRICARBOXYLATE-BINDING PROTEIN"/>
    <property type="match status" value="1"/>
</dbReference>
<dbReference type="InterPro" id="IPR042100">
    <property type="entry name" value="Bug_dom1"/>
</dbReference>
<name>A0A0F9SG61_9ZZZZ</name>
<proteinExistence type="predicted"/>
<reference evidence="1" key="1">
    <citation type="journal article" date="2015" name="Nature">
        <title>Complex archaea that bridge the gap between prokaryotes and eukaryotes.</title>
        <authorList>
            <person name="Spang A."/>
            <person name="Saw J.H."/>
            <person name="Jorgensen S.L."/>
            <person name="Zaremba-Niedzwiedzka K."/>
            <person name="Martijn J."/>
            <person name="Lind A.E."/>
            <person name="van Eijk R."/>
            <person name="Schleper C."/>
            <person name="Guy L."/>
            <person name="Ettema T.J."/>
        </authorList>
    </citation>
    <scope>NUCLEOTIDE SEQUENCE</scope>
</reference>
<dbReference type="PIRSF" id="PIRSF017082">
    <property type="entry name" value="YflP"/>
    <property type="match status" value="1"/>
</dbReference>
<dbReference type="Gene3D" id="3.40.190.10">
    <property type="entry name" value="Periplasmic binding protein-like II"/>
    <property type="match status" value="1"/>
</dbReference>
<sequence length="321" mass="34191">MKFYKKLLATIVYSAALTTPLAMAEGYPDKPVTMIVAYSPGGGNDTVARLMTKYIEPYLGVRMVVENSAGAGGQIGFTRLAKADNDGYTVGLLSSPSIFLIEMLRKNVPFSMDDFQAIANIQSDPILLAVNAHSDYKTFKDFTTKVENDAGAINVSGDGPQSNVNLQAAAMEDALSLDINFISYSGSGPAATALLGNEVEAALLSTSSALPFIESGRIRPLVVFSPKPHAALKSVPTISEAAGKEVATVGTAIRGVAAPAGVPEERVAHLEKAFKKLLENKEFVEAAKKLGIALTYEDSKDFDATLKSSRADTERYIKLMK</sequence>